<organism evidence="2 3">
    <name type="scientific">Zygosaccharomyces mellis</name>
    <dbReference type="NCBI Taxonomy" id="42258"/>
    <lineage>
        <taxon>Eukaryota</taxon>
        <taxon>Fungi</taxon>
        <taxon>Dikarya</taxon>
        <taxon>Ascomycota</taxon>
        <taxon>Saccharomycotina</taxon>
        <taxon>Saccharomycetes</taxon>
        <taxon>Saccharomycetales</taxon>
        <taxon>Saccharomycetaceae</taxon>
        <taxon>Zygosaccharomyces</taxon>
    </lineage>
</organism>
<sequence>MGDKVTFAVSTPCNKREKPSGHRLLTFNNDTLSVVPQEVGNLRTDTEVNVQAFCYLKPESREVVPEGVNAGILDSSDYMLLAKSNGFIEIIQDYKYKTENNLPLETDFLLKCTPEDYSDYGSDCTIAGLEYREGLLYCCMCSGKLYIFILNLPYDYTQSQNSFIRAPKMDLFYSNHFYGSASRSSRESQSIEESTFFLNMKFTGRSRLKHICYYLLPIEPEHLRLSPLIFLFSKFYQGKLIYKPSMYVQLDQGVSGFRTNPLDRFSFLTILPRSPLMIRKIMLPMVYVDFFITFISIKKRIQQTKAVEVTSWNRLAKEAGYDSLVNWIISEPLHEIDSLGSIAWDDLARCDGISVLRTIIVWIQRQGHTKDDIYELFHRSELVGSTSSSRSTSSEPRPLNRRRRFSRFGLHRSGNIREPIDLPCSVNWGLDLFIRDVRKNTFAVDFAIVQSNFDSNCNGNSIQQEEGGTRTSFLTDNYKNMDIICVDHYLSLSIFRPKYFDEALTKIDSFHNVIEEEPTNSSSIEDNIMKRTLSTLNSFKKLFMLTDSLCMVLDTSGVVLLDRRNLMDTKDLLHNEPNAVRVAGFNIGLISDAILIVDTLHNCHDCEGIEVTYKLIVTCIPNEILALKGKFLAHSKIGEITMCDSLKLNRKHRFVDKICLLEYDTLSEHRKRPHFSREGYSSNTKRPKWEQPLLQ</sequence>
<protein>
    <submittedName>
        <fullName evidence="2">Uncharacterized protein</fullName>
    </submittedName>
</protein>
<keyword evidence="3" id="KW-1185">Reference proteome</keyword>
<reference evidence="2 3" key="1">
    <citation type="submission" date="2019-01" db="EMBL/GenBank/DDBJ databases">
        <title>Draft Genome Sequencing of Zygosaccharomyces mellis Ca-7.</title>
        <authorList>
            <person name="Shiwa Y."/>
            <person name="Kanesaki Y."/>
            <person name="Ishige T."/>
            <person name="Mura K."/>
            <person name="Hori T."/>
            <person name="Tamura T."/>
        </authorList>
    </citation>
    <scope>NUCLEOTIDE SEQUENCE [LARGE SCALE GENOMIC DNA]</scope>
    <source>
        <strain evidence="2 3">Ca-7</strain>
    </source>
</reference>
<dbReference type="EMBL" id="BIMX01000006">
    <property type="protein sequence ID" value="GCE98806.1"/>
    <property type="molecule type" value="Genomic_DNA"/>
</dbReference>
<dbReference type="AlphaFoldDB" id="A0A4C2E660"/>
<evidence type="ECO:0000313" key="3">
    <source>
        <dbReference type="Proteomes" id="UP000301737"/>
    </source>
</evidence>
<proteinExistence type="predicted"/>
<dbReference type="OrthoDB" id="4036394at2759"/>
<feature type="region of interest" description="Disordered" evidence="1">
    <location>
        <begin position="674"/>
        <end position="695"/>
    </location>
</feature>
<gene>
    <name evidence="2" type="ORF">ZYGM_004284</name>
</gene>
<accession>A0A4C2E660</accession>
<evidence type="ECO:0000256" key="1">
    <source>
        <dbReference type="SAM" id="MobiDB-lite"/>
    </source>
</evidence>
<dbReference type="Proteomes" id="UP000301737">
    <property type="component" value="Unassembled WGS sequence"/>
</dbReference>
<name>A0A4C2E660_9SACH</name>
<evidence type="ECO:0000313" key="2">
    <source>
        <dbReference type="EMBL" id="GCE98806.1"/>
    </source>
</evidence>
<comment type="caution">
    <text evidence="2">The sequence shown here is derived from an EMBL/GenBank/DDBJ whole genome shotgun (WGS) entry which is preliminary data.</text>
</comment>